<evidence type="ECO:0000259" key="2">
    <source>
        <dbReference type="Pfam" id="PF24481"/>
    </source>
</evidence>
<evidence type="ECO:0000313" key="3">
    <source>
        <dbReference type="EMBL" id="HIY67005.1"/>
    </source>
</evidence>
<dbReference type="EMBL" id="DXDC01000365">
    <property type="protein sequence ID" value="HIY67005.1"/>
    <property type="molecule type" value="Genomic_DNA"/>
</dbReference>
<feature type="compositionally biased region" description="Basic and acidic residues" evidence="1">
    <location>
        <begin position="131"/>
        <end position="153"/>
    </location>
</feature>
<sequence>MKATPNDQHRLLELQQLDSAITRAKRSIANPPQAQQLKGYDDELVELDRAVLDKLGAVDDLVANVKRVADDTRLVQERRVRDQARLDQGADAKTAQALQQEIETLDRRASELEDQQLELMEQQEQAEAELETAREASETMRGNRDELAAERDTELASVQEELDRLESERQGLAAGLPGELLALYEKQRERYGFGATLLQGRVSVAGGVELTATELAEVARAESDDVVMCPASNAILVRTSESGL</sequence>
<feature type="domain" description="CT398-like coiled coil hairpin" evidence="2">
    <location>
        <begin position="14"/>
        <end position="192"/>
    </location>
</feature>
<dbReference type="Gene3D" id="1.10.287.1490">
    <property type="match status" value="1"/>
</dbReference>
<evidence type="ECO:0000256" key="1">
    <source>
        <dbReference type="SAM" id="MobiDB-lite"/>
    </source>
</evidence>
<dbReference type="AlphaFoldDB" id="A0A9D1YXP5"/>
<dbReference type="Proteomes" id="UP000824005">
    <property type="component" value="Unassembled WGS sequence"/>
</dbReference>
<dbReference type="Pfam" id="PF24481">
    <property type="entry name" value="CT398_CC"/>
    <property type="match status" value="1"/>
</dbReference>
<gene>
    <name evidence="3" type="ORF">H9830_12100</name>
</gene>
<reference evidence="3" key="1">
    <citation type="journal article" date="2021" name="PeerJ">
        <title>Extensive microbial diversity within the chicken gut microbiome revealed by metagenomics and culture.</title>
        <authorList>
            <person name="Gilroy R."/>
            <person name="Ravi A."/>
            <person name="Getino M."/>
            <person name="Pursley I."/>
            <person name="Horton D.L."/>
            <person name="Alikhan N.F."/>
            <person name="Baker D."/>
            <person name="Gharbi K."/>
            <person name="Hall N."/>
            <person name="Watson M."/>
            <person name="Adriaenssens E.M."/>
            <person name="Foster-Nyarko E."/>
            <person name="Jarju S."/>
            <person name="Secka A."/>
            <person name="Antonio M."/>
            <person name="Oren A."/>
            <person name="Chaudhuri R.R."/>
            <person name="La Ragione R."/>
            <person name="Hildebrand F."/>
            <person name="Pallen M.J."/>
        </authorList>
    </citation>
    <scope>NUCLEOTIDE SEQUENCE</scope>
    <source>
        <strain evidence="3">ChiGjej1B1-98</strain>
    </source>
</reference>
<proteinExistence type="predicted"/>
<accession>A0A9D1YXP5</accession>
<name>A0A9D1YXP5_9MICO</name>
<protein>
    <recommendedName>
        <fullName evidence="2">CT398-like coiled coil hairpin domain-containing protein</fullName>
    </recommendedName>
</protein>
<dbReference type="InterPro" id="IPR056003">
    <property type="entry name" value="CT398_CC_hairpin"/>
</dbReference>
<organism evidence="3 4">
    <name type="scientific">Candidatus Agrococcus pullicola</name>
    <dbReference type="NCBI Taxonomy" id="2838429"/>
    <lineage>
        <taxon>Bacteria</taxon>
        <taxon>Bacillati</taxon>
        <taxon>Actinomycetota</taxon>
        <taxon>Actinomycetes</taxon>
        <taxon>Micrococcales</taxon>
        <taxon>Microbacteriaceae</taxon>
        <taxon>Agrococcus</taxon>
    </lineage>
</organism>
<comment type="caution">
    <text evidence="3">The sequence shown here is derived from an EMBL/GenBank/DDBJ whole genome shotgun (WGS) entry which is preliminary data.</text>
</comment>
<evidence type="ECO:0000313" key="4">
    <source>
        <dbReference type="Proteomes" id="UP000824005"/>
    </source>
</evidence>
<reference evidence="3" key="2">
    <citation type="submission" date="2021-04" db="EMBL/GenBank/DDBJ databases">
        <authorList>
            <person name="Gilroy R."/>
        </authorList>
    </citation>
    <scope>NUCLEOTIDE SEQUENCE</scope>
    <source>
        <strain evidence="3">ChiGjej1B1-98</strain>
    </source>
</reference>
<feature type="region of interest" description="Disordered" evidence="1">
    <location>
        <begin position="122"/>
        <end position="153"/>
    </location>
</feature>